<accession>A0AAF1JX28</accession>
<comment type="caution">
    <text evidence="1">The sequence shown here is derived from an EMBL/GenBank/DDBJ whole genome shotgun (WGS) entry which is preliminary data.</text>
</comment>
<name>A0AAF1JX28_9PROT</name>
<dbReference type="Proteomes" id="UP001196068">
    <property type="component" value="Unassembled WGS sequence"/>
</dbReference>
<evidence type="ECO:0000313" key="2">
    <source>
        <dbReference type="Proteomes" id="UP001196068"/>
    </source>
</evidence>
<organism evidence="1 2">
    <name type="scientific">Plastoroseomonas arctica</name>
    <dbReference type="NCBI Taxonomy" id="1509237"/>
    <lineage>
        <taxon>Bacteria</taxon>
        <taxon>Pseudomonadati</taxon>
        <taxon>Pseudomonadota</taxon>
        <taxon>Alphaproteobacteria</taxon>
        <taxon>Acetobacterales</taxon>
        <taxon>Acetobacteraceae</taxon>
        <taxon>Plastoroseomonas</taxon>
    </lineage>
</organism>
<sequence>MAKLHKWLPDDSGAVMLTTELRKIQIVRRDSGERVLICMEGGRAAFQAVLLPRAAASLARLLTACWLCHFPFCSASHR</sequence>
<dbReference type="RefSeq" id="WP_211874610.1">
    <property type="nucleotide sequence ID" value="NZ_JAAEDH010000012.1"/>
</dbReference>
<gene>
    <name evidence="1" type="ORF">GXW79_11885</name>
</gene>
<proteinExistence type="predicted"/>
<keyword evidence="2" id="KW-1185">Reference proteome</keyword>
<dbReference type="EMBL" id="JAAEDH010000012">
    <property type="protein sequence ID" value="MBR0655774.1"/>
    <property type="molecule type" value="Genomic_DNA"/>
</dbReference>
<protein>
    <submittedName>
        <fullName evidence="1">Uncharacterized protein</fullName>
    </submittedName>
</protein>
<evidence type="ECO:0000313" key="1">
    <source>
        <dbReference type="EMBL" id="MBR0655774.1"/>
    </source>
</evidence>
<dbReference type="AlphaFoldDB" id="A0AAF1JX28"/>
<reference evidence="1" key="1">
    <citation type="submission" date="2020-01" db="EMBL/GenBank/DDBJ databases">
        <authorList>
            <person name="Rat A."/>
        </authorList>
    </citation>
    <scope>NUCLEOTIDE SEQUENCE</scope>
    <source>
        <strain evidence="1">LMG 28251</strain>
    </source>
</reference>
<reference evidence="1" key="2">
    <citation type="journal article" date="2021" name="Syst. Appl. Microbiol.">
        <title>Roseomonas hellenica sp. nov., isolated from roots of wild-growing Alkanna tinctoria.</title>
        <authorList>
            <person name="Rat A."/>
            <person name="Naranjo H.D."/>
            <person name="Lebbe L."/>
            <person name="Cnockaert M."/>
            <person name="Krigas N."/>
            <person name="Grigoriadou K."/>
            <person name="Maloupa E."/>
            <person name="Willems A."/>
        </authorList>
    </citation>
    <scope>NUCLEOTIDE SEQUENCE</scope>
    <source>
        <strain evidence="1">LMG 28251</strain>
    </source>
</reference>